<evidence type="ECO:0000313" key="1">
    <source>
        <dbReference type="EMBL" id="MBG6090978.1"/>
    </source>
</evidence>
<keyword evidence="2" id="KW-1185">Reference proteome</keyword>
<protein>
    <submittedName>
        <fullName evidence="1">Uncharacterized protein</fullName>
    </submittedName>
</protein>
<dbReference type="EMBL" id="JADOUA010000001">
    <property type="protein sequence ID" value="MBG6090978.1"/>
    <property type="molecule type" value="Genomic_DNA"/>
</dbReference>
<organism evidence="1 2">
    <name type="scientific">Actinomadura viridis</name>
    <dbReference type="NCBI Taxonomy" id="58110"/>
    <lineage>
        <taxon>Bacteria</taxon>
        <taxon>Bacillati</taxon>
        <taxon>Actinomycetota</taxon>
        <taxon>Actinomycetes</taxon>
        <taxon>Streptosporangiales</taxon>
        <taxon>Thermomonosporaceae</taxon>
        <taxon>Actinomadura</taxon>
    </lineage>
</organism>
<dbReference type="RefSeq" id="WP_307829062.1">
    <property type="nucleotide sequence ID" value="NZ_BAABES010000001.1"/>
</dbReference>
<evidence type="ECO:0000313" key="2">
    <source>
        <dbReference type="Proteomes" id="UP000614047"/>
    </source>
</evidence>
<gene>
    <name evidence="1" type="ORF">IW256_005091</name>
</gene>
<proteinExistence type="predicted"/>
<accession>A0A931GKK8</accession>
<name>A0A931GKK8_9ACTN</name>
<sequence>MRLMKVFHGGEDRNALVHYRALGEVDGVEIRLHDTVLYNSI</sequence>
<comment type="caution">
    <text evidence="1">The sequence shown here is derived from an EMBL/GenBank/DDBJ whole genome shotgun (WGS) entry which is preliminary data.</text>
</comment>
<reference evidence="1" key="1">
    <citation type="submission" date="2020-11" db="EMBL/GenBank/DDBJ databases">
        <title>Sequencing the genomes of 1000 actinobacteria strains.</title>
        <authorList>
            <person name="Klenk H.-P."/>
        </authorList>
    </citation>
    <scope>NUCLEOTIDE SEQUENCE</scope>
    <source>
        <strain evidence="1">DSM 43175</strain>
    </source>
</reference>
<dbReference type="Proteomes" id="UP000614047">
    <property type="component" value="Unassembled WGS sequence"/>
</dbReference>
<dbReference type="AlphaFoldDB" id="A0A931GKK8"/>